<organism evidence="3">
    <name type="scientific">marine metagenome</name>
    <dbReference type="NCBI Taxonomy" id="408172"/>
    <lineage>
        <taxon>unclassified sequences</taxon>
        <taxon>metagenomes</taxon>
        <taxon>ecological metagenomes</taxon>
    </lineage>
</organism>
<dbReference type="NCBIfam" id="NF033559">
    <property type="entry name" value="transpos_IS1634"/>
    <property type="match status" value="1"/>
</dbReference>
<dbReference type="InterPro" id="IPR025457">
    <property type="entry name" value="DUF4277"/>
</dbReference>
<dbReference type="PANTHER" id="PTHR34614:SF2">
    <property type="entry name" value="TRANSPOSASE IS4-LIKE DOMAIN-CONTAINING PROTEIN"/>
    <property type="match status" value="1"/>
</dbReference>
<protein>
    <recommendedName>
        <fullName evidence="4">DUF4277 domain-containing protein</fullName>
    </recommendedName>
</protein>
<gene>
    <name evidence="3" type="ORF">METZ01_LOCUS196311</name>
</gene>
<accession>A0A382E0V6</accession>
<dbReference type="Pfam" id="PF01609">
    <property type="entry name" value="DDE_Tnp_1"/>
    <property type="match status" value="1"/>
</dbReference>
<feature type="domain" description="DUF4277" evidence="2">
    <location>
        <begin position="12"/>
        <end position="118"/>
    </location>
</feature>
<evidence type="ECO:0000313" key="3">
    <source>
        <dbReference type="EMBL" id="SVB43457.1"/>
    </source>
</evidence>
<sequence length="544" mass="61221">MAISTSSLSGLTIKRMDHLGLVSGMCRELGIAKMIDAVIPKNNEHKVTHGEAFVAMLLNGLGFHSRTLHMFADFFADKPTERLIGPGVKAKHLNDDVLGRCLDALYEADVSSLYQVMAERVVDTLGLASNAVHLDITSFHVDGEYAVDEQDSETKRIELVKGYSRDHRPELNQVILELICENQAGIPVYMQALSGNTNDQKAFAEVTRHHIQCLKAAQQCRYFVADAALYTEESITALATQNQLFISRVPMTIKDARQHVSNVTEASLTAMGNGYHGCWVDADYAGVKQKWLILRSEQATKREQQTLARNLLKSSEKEHKQFIKLCKQRFACQTDAETAMKVFSKTLKTTRISEFDCIAHPVFLGKGRPKKGQQPAYYEYQLDGLIATCLDKVGIAQAQTGMFILATNDCSGELSMQTLLDTYKSQQHVERGFRFLKSPEFLTSSLFLKKPERIEALLMVMTCSLMIYAALEHRIRTSLKERQQYFPDMKKKPSQKPTARWVFLCFSGIHEVSIGDSPPVITDKQERQQVIIDVLGTLYQEIYS</sequence>
<name>A0A382E0V6_9ZZZZ</name>
<dbReference type="GO" id="GO:0003677">
    <property type="term" value="F:DNA binding"/>
    <property type="evidence" value="ECO:0007669"/>
    <property type="project" value="InterPro"/>
</dbReference>
<dbReference type="Pfam" id="PF14104">
    <property type="entry name" value="DUF4277"/>
    <property type="match status" value="1"/>
</dbReference>
<reference evidence="3" key="1">
    <citation type="submission" date="2018-05" db="EMBL/GenBank/DDBJ databases">
        <authorList>
            <person name="Lanie J.A."/>
            <person name="Ng W.-L."/>
            <person name="Kazmierczak K.M."/>
            <person name="Andrzejewski T.M."/>
            <person name="Davidsen T.M."/>
            <person name="Wayne K.J."/>
            <person name="Tettelin H."/>
            <person name="Glass J.I."/>
            <person name="Rusch D."/>
            <person name="Podicherti R."/>
            <person name="Tsui H.-C.T."/>
            <person name="Winkler M.E."/>
        </authorList>
    </citation>
    <scope>NUCLEOTIDE SEQUENCE</scope>
</reference>
<dbReference type="SUPFAM" id="SSF53098">
    <property type="entry name" value="Ribonuclease H-like"/>
    <property type="match status" value="1"/>
</dbReference>
<dbReference type="AlphaFoldDB" id="A0A382E0V6"/>
<dbReference type="InterPro" id="IPR012337">
    <property type="entry name" value="RNaseH-like_sf"/>
</dbReference>
<feature type="domain" description="Transposase IS4-like" evidence="1">
    <location>
        <begin position="145"/>
        <end position="466"/>
    </location>
</feature>
<proteinExistence type="predicted"/>
<evidence type="ECO:0000259" key="1">
    <source>
        <dbReference type="Pfam" id="PF01609"/>
    </source>
</evidence>
<dbReference type="InterPro" id="IPR047654">
    <property type="entry name" value="IS1634_transpos"/>
</dbReference>
<evidence type="ECO:0000259" key="2">
    <source>
        <dbReference type="Pfam" id="PF14104"/>
    </source>
</evidence>
<dbReference type="GO" id="GO:0004803">
    <property type="term" value="F:transposase activity"/>
    <property type="evidence" value="ECO:0007669"/>
    <property type="project" value="InterPro"/>
</dbReference>
<evidence type="ECO:0008006" key="4">
    <source>
        <dbReference type="Google" id="ProtNLM"/>
    </source>
</evidence>
<dbReference type="InterPro" id="IPR002559">
    <property type="entry name" value="Transposase_11"/>
</dbReference>
<dbReference type="PANTHER" id="PTHR34614">
    <property type="match status" value="1"/>
</dbReference>
<dbReference type="GO" id="GO:0006313">
    <property type="term" value="P:DNA transposition"/>
    <property type="evidence" value="ECO:0007669"/>
    <property type="project" value="InterPro"/>
</dbReference>
<dbReference type="EMBL" id="UINC01041752">
    <property type="protein sequence ID" value="SVB43457.1"/>
    <property type="molecule type" value="Genomic_DNA"/>
</dbReference>